<sequence>MEIEMEINQAGTMYIKEELRKILGNKIKAIANCKTVLLFPENTNYDDAIESLHVILKDLKIRARDAQSSNGDKKERRNEK</sequence>
<protein>
    <submittedName>
        <fullName evidence="1">Uncharacterized protein</fullName>
    </submittedName>
</protein>
<dbReference type="AlphaFoldDB" id="A0A6H1ZTV0"/>
<reference evidence="1" key="1">
    <citation type="submission" date="2020-03" db="EMBL/GenBank/DDBJ databases">
        <title>The deep terrestrial virosphere.</title>
        <authorList>
            <person name="Holmfeldt K."/>
            <person name="Nilsson E."/>
            <person name="Simone D."/>
            <person name="Lopez-Fernandez M."/>
            <person name="Wu X."/>
            <person name="de Brujin I."/>
            <person name="Lundin D."/>
            <person name="Andersson A."/>
            <person name="Bertilsson S."/>
            <person name="Dopson M."/>
        </authorList>
    </citation>
    <scope>NUCLEOTIDE SEQUENCE</scope>
    <source>
        <strain evidence="1">TM448A01908</strain>
    </source>
</reference>
<proteinExistence type="predicted"/>
<accession>A0A6H1ZTV0</accession>
<organism evidence="1">
    <name type="scientific">viral metagenome</name>
    <dbReference type="NCBI Taxonomy" id="1070528"/>
    <lineage>
        <taxon>unclassified sequences</taxon>
        <taxon>metagenomes</taxon>
        <taxon>organismal metagenomes</taxon>
    </lineage>
</organism>
<dbReference type="EMBL" id="MT144220">
    <property type="protein sequence ID" value="QJA50841.1"/>
    <property type="molecule type" value="Genomic_DNA"/>
</dbReference>
<name>A0A6H1ZTV0_9ZZZZ</name>
<evidence type="ECO:0000313" key="1">
    <source>
        <dbReference type="EMBL" id="QJA50841.1"/>
    </source>
</evidence>
<gene>
    <name evidence="1" type="ORF">TM448A01908_0007</name>
</gene>